<evidence type="ECO:0000313" key="2">
    <source>
        <dbReference type="Proteomes" id="UP001160148"/>
    </source>
</evidence>
<dbReference type="EMBL" id="CARXXK010000002">
    <property type="protein sequence ID" value="CAI6356335.1"/>
    <property type="molecule type" value="Genomic_DNA"/>
</dbReference>
<name>A0AAV0WKH4_9HEMI</name>
<proteinExistence type="predicted"/>
<evidence type="ECO:0000313" key="1">
    <source>
        <dbReference type="EMBL" id="CAI6356335.1"/>
    </source>
</evidence>
<sequence>MLSERHTNLAISNWLLKWISCDIKKPKETVCDNSLALLSAIVQSFTQYSSLQDYVRVCSDLLTQEISTNSHFLPRCFIRIDVAHFIKICSKWTPLKTVSRRIREIVLRLVGILIKCQSLSEVRCLLMSMFVVFTNETDGINLDGQETACELHKKKLIEATSSGFIEFHQEFDNMIALAETEDDARTLMEEMYEAQNEGLDDYENPFKSWANNIYENSKSFVQEGSGINPLFIPTLVPILIKIMKLLPLWSGVMVPIFGYGDDVSSSAAIESSFKKLKVVTFKHIPLPTDLETFLTNHIDSLKGATLLRSAIHNNESLPPMEESNQVIFNENGYSPPRLYENQENPIPLNIIDDNINEYQQVYEKEVNIECQSLLRYNNDDKNYDSPPTIHNMTKQIPGELFDVTDDSHDDSNSSLYCIVKENQLRFVPIRNQENSEEIKATESWNRKSAQQRKSNSYLVPNSHLRHIRITNSSKHQRSL</sequence>
<keyword evidence="2" id="KW-1185">Reference proteome</keyword>
<reference evidence="1 2" key="1">
    <citation type="submission" date="2023-01" db="EMBL/GenBank/DDBJ databases">
        <authorList>
            <person name="Whitehead M."/>
        </authorList>
    </citation>
    <scope>NUCLEOTIDE SEQUENCE [LARGE SCALE GENOMIC DNA]</scope>
</reference>
<gene>
    <name evidence="1" type="ORF">MEUPH1_LOCUS12078</name>
</gene>
<comment type="caution">
    <text evidence="1">The sequence shown here is derived from an EMBL/GenBank/DDBJ whole genome shotgun (WGS) entry which is preliminary data.</text>
</comment>
<dbReference type="AlphaFoldDB" id="A0AAV0WKH4"/>
<accession>A0AAV0WKH4</accession>
<dbReference type="Proteomes" id="UP001160148">
    <property type="component" value="Unassembled WGS sequence"/>
</dbReference>
<organism evidence="1 2">
    <name type="scientific">Macrosiphum euphorbiae</name>
    <name type="common">potato aphid</name>
    <dbReference type="NCBI Taxonomy" id="13131"/>
    <lineage>
        <taxon>Eukaryota</taxon>
        <taxon>Metazoa</taxon>
        <taxon>Ecdysozoa</taxon>
        <taxon>Arthropoda</taxon>
        <taxon>Hexapoda</taxon>
        <taxon>Insecta</taxon>
        <taxon>Pterygota</taxon>
        <taxon>Neoptera</taxon>
        <taxon>Paraneoptera</taxon>
        <taxon>Hemiptera</taxon>
        <taxon>Sternorrhyncha</taxon>
        <taxon>Aphidomorpha</taxon>
        <taxon>Aphidoidea</taxon>
        <taxon>Aphididae</taxon>
        <taxon>Macrosiphini</taxon>
        <taxon>Macrosiphum</taxon>
    </lineage>
</organism>
<evidence type="ECO:0008006" key="3">
    <source>
        <dbReference type="Google" id="ProtNLM"/>
    </source>
</evidence>
<protein>
    <recommendedName>
        <fullName evidence="3">NOF-FB transposable element protein</fullName>
    </recommendedName>
</protein>